<dbReference type="Proteomes" id="UP000515733">
    <property type="component" value="Plasmid pI"/>
</dbReference>
<geneLocation type="plasmid" evidence="1 2">
    <name>pI</name>
</geneLocation>
<proteinExistence type="predicted"/>
<name>A0A6S6XYX4_9PROT</name>
<dbReference type="Pfam" id="PF26125">
    <property type="entry name" value="AcrVA2-like"/>
    <property type="match status" value="1"/>
</dbReference>
<keyword evidence="2" id="KW-1185">Reference proteome</keyword>
<accession>A0A6S6XYX4</accession>
<gene>
    <name evidence="1" type="ORF">DENOEST_P0093</name>
</gene>
<dbReference type="KEGG" id="doe:DENOEST_P0093"/>
<sequence length="555" mass="62968">MLYKKSDIPLMDELIANLPDFLANGYDEDVRAFTRSIQAKPQQVFLFERHFDALAFDNLIHWTGTPSQDATLAKVAASEEQMRQFLEGMGRPYESYLIVTNHGTEITFEVGWRDQMAGNVVWDRWIEAVDDPVMAFANAGFLFDLLDYQCATRPTEKPEPPLYCYHPERFKAYRDYAEIVAKFYRQKVEPQSGMLTVPQLNEVMRVVFTELNRRSMDYPRRLKESHPAPSLVIEAEETLATAYGRFVQAGRQIMDFPPALTEMLAKTDIDDIPLNSIKLPYASQYLYFGPQVALELEPGWFVDGAYVEQRGLSGDVRFTITAAPDDHSLSRQWYLFPEAEYTQDFVESFRSMDLATAIDTVLSDRLAALKAHQDRNGGDITAAVQAEFVKNGVAMPDAVRVVDVGPQMAVTRDEIARRRHPIYKAALQLAVNALCYVSAYPDDIETVWPEGTPVSLKEKVLSGKGKEQMRAKSKLAALGYVPVHICGKRIAEQRTLHGIHPQEHAHVSTHWRRGHWRNQVHGPARSLRKLIWVMPVIVGAKDHDDPEAGHLYLVS</sequence>
<evidence type="ECO:0000313" key="1">
    <source>
        <dbReference type="EMBL" id="CAB1371251.1"/>
    </source>
</evidence>
<dbReference type="AlphaFoldDB" id="A0A6S6XYX4"/>
<organism evidence="1 2">
    <name type="scientific">Denitratisoma oestradiolicum</name>
    <dbReference type="NCBI Taxonomy" id="311182"/>
    <lineage>
        <taxon>Bacteria</taxon>
        <taxon>Pseudomonadati</taxon>
        <taxon>Pseudomonadota</taxon>
        <taxon>Betaproteobacteria</taxon>
        <taxon>Nitrosomonadales</taxon>
        <taxon>Sterolibacteriaceae</taxon>
        <taxon>Denitratisoma</taxon>
    </lineage>
</organism>
<evidence type="ECO:0000313" key="2">
    <source>
        <dbReference type="Proteomes" id="UP000515733"/>
    </source>
</evidence>
<protein>
    <submittedName>
        <fullName evidence="1">Uncharacterized protein</fullName>
    </submittedName>
</protein>
<dbReference type="InterPro" id="IPR058915">
    <property type="entry name" value="AcrVA2-like"/>
</dbReference>
<keyword evidence="1" id="KW-0614">Plasmid</keyword>
<dbReference type="EMBL" id="LR778302">
    <property type="protein sequence ID" value="CAB1371251.1"/>
    <property type="molecule type" value="Genomic_DNA"/>
</dbReference>
<reference evidence="1 2" key="1">
    <citation type="submission" date="2020-03" db="EMBL/GenBank/DDBJ databases">
        <authorList>
            <consortium name="Genoscope - CEA"/>
            <person name="William W."/>
        </authorList>
    </citation>
    <scope>NUCLEOTIDE SEQUENCE [LARGE SCALE GENOMIC DNA]</scope>
    <source>
        <strain evidence="2">DSM 16959</strain>
        <plasmid evidence="1 2">pI</plasmid>
    </source>
</reference>